<feature type="compositionally biased region" description="Acidic residues" evidence="1">
    <location>
        <begin position="23"/>
        <end position="32"/>
    </location>
</feature>
<feature type="compositionally biased region" description="Low complexity" evidence="1">
    <location>
        <begin position="365"/>
        <end position="374"/>
    </location>
</feature>
<name>M2RRN2_CERS8</name>
<dbReference type="AlphaFoldDB" id="M2RRN2"/>
<evidence type="ECO:0000256" key="1">
    <source>
        <dbReference type="SAM" id="MobiDB-lite"/>
    </source>
</evidence>
<organism evidence="2 3">
    <name type="scientific">Ceriporiopsis subvermispora (strain B)</name>
    <name type="common">White-rot fungus</name>
    <name type="synonym">Gelatoporia subvermispora</name>
    <dbReference type="NCBI Taxonomy" id="914234"/>
    <lineage>
        <taxon>Eukaryota</taxon>
        <taxon>Fungi</taxon>
        <taxon>Dikarya</taxon>
        <taxon>Basidiomycota</taxon>
        <taxon>Agaricomycotina</taxon>
        <taxon>Agaricomycetes</taxon>
        <taxon>Polyporales</taxon>
        <taxon>Gelatoporiaceae</taxon>
        <taxon>Gelatoporia</taxon>
    </lineage>
</organism>
<feature type="region of interest" description="Disordered" evidence="1">
    <location>
        <begin position="483"/>
        <end position="588"/>
    </location>
</feature>
<dbReference type="Proteomes" id="UP000016930">
    <property type="component" value="Unassembled WGS sequence"/>
</dbReference>
<accession>M2RRN2</accession>
<feature type="region of interest" description="Disordered" evidence="1">
    <location>
        <begin position="1"/>
        <end position="97"/>
    </location>
</feature>
<gene>
    <name evidence="2" type="ORF">CERSUDRAFT_110100</name>
</gene>
<feature type="compositionally biased region" description="Low complexity" evidence="1">
    <location>
        <begin position="382"/>
        <end position="395"/>
    </location>
</feature>
<dbReference type="HOGENOM" id="CLU_006358_1_0_1"/>
<feature type="compositionally biased region" description="Basic and acidic residues" evidence="1">
    <location>
        <begin position="309"/>
        <end position="331"/>
    </location>
</feature>
<proteinExistence type="predicted"/>
<feature type="compositionally biased region" description="Low complexity" evidence="1">
    <location>
        <begin position="507"/>
        <end position="533"/>
    </location>
</feature>
<evidence type="ECO:0000313" key="2">
    <source>
        <dbReference type="EMBL" id="EMD41546.1"/>
    </source>
</evidence>
<feature type="region of interest" description="Disordered" evidence="1">
    <location>
        <begin position="297"/>
        <end position="346"/>
    </location>
</feature>
<feature type="compositionally biased region" description="Basic and acidic residues" evidence="1">
    <location>
        <begin position="54"/>
        <end position="76"/>
    </location>
</feature>
<dbReference type="PANTHER" id="PTHR47369:SF1">
    <property type="entry name" value="BTB_POZ DOMAIN-CONTAINING PROTEIN"/>
    <property type="match status" value="1"/>
</dbReference>
<protein>
    <submittedName>
        <fullName evidence="2">Uncharacterized protein</fullName>
    </submittedName>
</protein>
<feature type="compositionally biased region" description="Low complexity" evidence="1">
    <location>
        <begin position="541"/>
        <end position="564"/>
    </location>
</feature>
<sequence length="672" mass="71724">MGEPEEGELQAAVGLEGVAEIIKEEDEAEDETDRTREGEKAAPDKSASPHLKRPPSDDSVGRSEGSDHFSVRKEDPGSPEYTDAEHEGEPGAPRGRAEQSFFYGGVSNKVGEAAACWLARWGVDVLQHELAALESQNAKAPRASSLLSPWSAMQAQTSRKRSTTVPSRFAGGVEWHPAQRSKEGEKEDVPLVWRRGGLSARWVRGLLSSDALFIRGERERYDMARTVVEMRRAEGISEDEEREWDVLFAEGIYYANMSLDDLMAIFQDVSPTTGKLYVSLSVLQSAHWNQSVLRHKITVRPPGTTSPAPRDKALGISKTTKELADPPDRDLPYYPVPSDSSMRLGDTAGLEGASMEQLFDLSSAASSLGAPSSSGGDGGASPGPAAKKPSPIPASEANFFGLHQQRTPASACSRVDPSGNARWTAHPPFRFAVEFWDVDSLKEKSRLHSHTVWYAGSLYNVYVQVVRKKGIQLGVYLHRQSSVDPIPPPSAPAVAVHASRGDRGHARGSSASGAVTGSAGQRPSSSSSGNYSSATLPLSRSLTPQSSPASPSTGTPSSLPSSLPQMSAGDGGVALPATGTPVMPQQPYRDPRTEVCAYFTIACASATGASLTRFTSSPDEFRVSQSWGWKSSSLRTEEFMEVGPDGEPIAAAAGVPAAREVSLRATVVLGVV</sequence>
<dbReference type="STRING" id="914234.M2RRN2"/>
<reference evidence="2 3" key="1">
    <citation type="journal article" date="2012" name="Proc. Natl. Acad. Sci. U.S.A.">
        <title>Comparative genomics of Ceriporiopsis subvermispora and Phanerochaete chrysosporium provide insight into selective ligninolysis.</title>
        <authorList>
            <person name="Fernandez-Fueyo E."/>
            <person name="Ruiz-Duenas F.J."/>
            <person name="Ferreira P."/>
            <person name="Floudas D."/>
            <person name="Hibbett D.S."/>
            <person name="Canessa P."/>
            <person name="Larrondo L.F."/>
            <person name="James T.Y."/>
            <person name="Seelenfreund D."/>
            <person name="Lobos S."/>
            <person name="Polanco R."/>
            <person name="Tello M."/>
            <person name="Honda Y."/>
            <person name="Watanabe T."/>
            <person name="Watanabe T."/>
            <person name="Ryu J.S."/>
            <person name="Kubicek C.P."/>
            <person name="Schmoll M."/>
            <person name="Gaskell J."/>
            <person name="Hammel K.E."/>
            <person name="St John F.J."/>
            <person name="Vanden Wymelenberg A."/>
            <person name="Sabat G."/>
            <person name="Splinter BonDurant S."/>
            <person name="Syed K."/>
            <person name="Yadav J.S."/>
            <person name="Doddapaneni H."/>
            <person name="Subramanian V."/>
            <person name="Lavin J.L."/>
            <person name="Oguiza J.A."/>
            <person name="Perez G."/>
            <person name="Pisabarro A.G."/>
            <person name="Ramirez L."/>
            <person name="Santoyo F."/>
            <person name="Master E."/>
            <person name="Coutinho P.M."/>
            <person name="Henrissat B."/>
            <person name="Lombard V."/>
            <person name="Magnuson J.K."/>
            <person name="Kuees U."/>
            <person name="Hori C."/>
            <person name="Igarashi K."/>
            <person name="Samejima M."/>
            <person name="Held B.W."/>
            <person name="Barry K.W."/>
            <person name="LaButti K.M."/>
            <person name="Lapidus A."/>
            <person name="Lindquist E.A."/>
            <person name="Lucas S.M."/>
            <person name="Riley R."/>
            <person name="Salamov A.A."/>
            <person name="Hoffmeister D."/>
            <person name="Schwenk D."/>
            <person name="Hadar Y."/>
            <person name="Yarden O."/>
            <person name="de Vries R.P."/>
            <person name="Wiebenga A."/>
            <person name="Stenlid J."/>
            <person name="Eastwood D."/>
            <person name="Grigoriev I.V."/>
            <person name="Berka R.M."/>
            <person name="Blanchette R.A."/>
            <person name="Kersten P."/>
            <person name="Martinez A.T."/>
            <person name="Vicuna R."/>
            <person name="Cullen D."/>
        </authorList>
    </citation>
    <scope>NUCLEOTIDE SEQUENCE [LARGE SCALE GENOMIC DNA]</scope>
    <source>
        <strain evidence="2 3">B</strain>
    </source>
</reference>
<evidence type="ECO:0000313" key="3">
    <source>
        <dbReference type="Proteomes" id="UP000016930"/>
    </source>
</evidence>
<dbReference type="EMBL" id="KB445791">
    <property type="protein sequence ID" value="EMD41546.1"/>
    <property type="molecule type" value="Genomic_DNA"/>
</dbReference>
<feature type="compositionally biased region" description="Basic and acidic residues" evidence="1">
    <location>
        <begin position="33"/>
        <end position="43"/>
    </location>
</feature>
<dbReference type="OrthoDB" id="6359943at2759"/>
<keyword evidence="3" id="KW-1185">Reference proteome</keyword>
<feature type="region of interest" description="Disordered" evidence="1">
    <location>
        <begin position="365"/>
        <end position="396"/>
    </location>
</feature>
<dbReference type="PANTHER" id="PTHR47369">
    <property type="entry name" value="BTB/POZ DOMAIN-CONTAINING PROTEIN"/>
    <property type="match status" value="1"/>
</dbReference>